<name>A0A6I4TSL2_9SPHN</name>
<keyword evidence="2" id="KW-1185">Reference proteome</keyword>
<dbReference type="EMBL" id="WTYJ01000001">
    <property type="protein sequence ID" value="MXO98309.1"/>
    <property type="molecule type" value="Genomic_DNA"/>
</dbReference>
<evidence type="ECO:0000313" key="1">
    <source>
        <dbReference type="EMBL" id="MXO98309.1"/>
    </source>
</evidence>
<reference evidence="1 2" key="1">
    <citation type="submission" date="2019-12" db="EMBL/GenBank/DDBJ databases">
        <title>Genomic-based taxomic classification of the family Erythrobacteraceae.</title>
        <authorList>
            <person name="Xu L."/>
        </authorList>
    </citation>
    <scope>NUCLEOTIDE SEQUENCE [LARGE SCALE GENOMIC DNA]</scope>
    <source>
        <strain evidence="1 2">S36</strain>
    </source>
</reference>
<dbReference type="OrthoDB" id="8479915at2"/>
<protein>
    <submittedName>
        <fullName evidence="1">Uncharacterized protein</fullName>
    </submittedName>
</protein>
<dbReference type="AlphaFoldDB" id="A0A6I4TSL2"/>
<dbReference type="Proteomes" id="UP000469430">
    <property type="component" value="Unassembled WGS sequence"/>
</dbReference>
<organism evidence="1 2">
    <name type="scientific">Croceibacterium xixiisoli</name>
    <dbReference type="NCBI Taxonomy" id="1476466"/>
    <lineage>
        <taxon>Bacteria</taxon>
        <taxon>Pseudomonadati</taxon>
        <taxon>Pseudomonadota</taxon>
        <taxon>Alphaproteobacteria</taxon>
        <taxon>Sphingomonadales</taxon>
        <taxon>Erythrobacteraceae</taxon>
        <taxon>Croceibacterium</taxon>
    </lineage>
</organism>
<sequence length="149" mass="15671">MPPSNRPTADWPTFGTLRYGSHYWEGSLDLPAFGGPFPLILRATSDGPTPSQTAALARVLAEAANIRAAASAEMVAVHEESGLLPADLGSAPDAIWQNLLPCQIEVSDAAYYGDGRIAVLIIFESTQHGDFAPAIETVDGEYVGVLSGT</sequence>
<accession>A0A6I4TSL2</accession>
<proteinExistence type="predicted"/>
<evidence type="ECO:0000313" key="2">
    <source>
        <dbReference type="Proteomes" id="UP000469430"/>
    </source>
</evidence>
<gene>
    <name evidence="1" type="ORF">GRI97_04840</name>
</gene>
<dbReference type="RefSeq" id="WP_161389963.1">
    <property type="nucleotide sequence ID" value="NZ_JBHSCP010000001.1"/>
</dbReference>
<comment type="caution">
    <text evidence="1">The sequence shown here is derived from an EMBL/GenBank/DDBJ whole genome shotgun (WGS) entry which is preliminary data.</text>
</comment>